<dbReference type="EMBL" id="JAYKXP010000146">
    <property type="protein sequence ID" value="KAK7022832.1"/>
    <property type="molecule type" value="Genomic_DNA"/>
</dbReference>
<dbReference type="Proteomes" id="UP001383192">
    <property type="component" value="Unassembled WGS sequence"/>
</dbReference>
<dbReference type="GO" id="GO:0004364">
    <property type="term" value="F:glutathione transferase activity"/>
    <property type="evidence" value="ECO:0007669"/>
    <property type="project" value="TreeGrafter"/>
</dbReference>
<dbReference type="Pfam" id="PF01124">
    <property type="entry name" value="MAPEG"/>
    <property type="match status" value="1"/>
</dbReference>
<evidence type="ECO:0008006" key="8">
    <source>
        <dbReference type="Google" id="ProtNLM"/>
    </source>
</evidence>
<feature type="transmembrane region" description="Helical" evidence="5">
    <location>
        <begin position="12"/>
        <end position="32"/>
    </location>
</feature>
<name>A0AAW0B9W3_9AGAR</name>
<dbReference type="InterPro" id="IPR023352">
    <property type="entry name" value="MAPEG-like_dom_sf"/>
</dbReference>
<dbReference type="GO" id="GO:0004602">
    <property type="term" value="F:glutathione peroxidase activity"/>
    <property type="evidence" value="ECO:0007669"/>
    <property type="project" value="TreeGrafter"/>
</dbReference>
<organism evidence="6 7">
    <name type="scientific">Paramarasmius palmivorus</name>
    <dbReference type="NCBI Taxonomy" id="297713"/>
    <lineage>
        <taxon>Eukaryota</taxon>
        <taxon>Fungi</taxon>
        <taxon>Dikarya</taxon>
        <taxon>Basidiomycota</taxon>
        <taxon>Agaricomycotina</taxon>
        <taxon>Agaricomycetes</taxon>
        <taxon>Agaricomycetidae</taxon>
        <taxon>Agaricales</taxon>
        <taxon>Marasmiineae</taxon>
        <taxon>Marasmiaceae</taxon>
        <taxon>Paramarasmius</taxon>
    </lineage>
</organism>
<keyword evidence="3 5" id="KW-1133">Transmembrane helix</keyword>
<comment type="subcellular location">
    <subcellularLocation>
        <location evidence="1">Membrane</location>
        <topology evidence="1">Multi-pass membrane protein</topology>
    </subcellularLocation>
</comment>
<dbReference type="PANTHER" id="PTHR10250">
    <property type="entry name" value="MICROSOMAL GLUTATHIONE S-TRANSFERASE"/>
    <property type="match status" value="1"/>
</dbReference>
<dbReference type="InterPro" id="IPR050997">
    <property type="entry name" value="MAPEG"/>
</dbReference>
<evidence type="ECO:0000256" key="4">
    <source>
        <dbReference type="ARBA" id="ARBA00023136"/>
    </source>
</evidence>
<evidence type="ECO:0000256" key="1">
    <source>
        <dbReference type="ARBA" id="ARBA00004141"/>
    </source>
</evidence>
<proteinExistence type="predicted"/>
<evidence type="ECO:0000313" key="7">
    <source>
        <dbReference type="Proteomes" id="UP001383192"/>
    </source>
</evidence>
<dbReference type="GO" id="GO:0005783">
    <property type="term" value="C:endoplasmic reticulum"/>
    <property type="evidence" value="ECO:0007669"/>
    <property type="project" value="TreeGrafter"/>
</dbReference>
<dbReference type="GO" id="GO:0005635">
    <property type="term" value="C:nuclear envelope"/>
    <property type="evidence" value="ECO:0007669"/>
    <property type="project" value="TreeGrafter"/>
</dbReference>
<sequence length="152" mass="16414">MPTTVVVPDGLPLVGASLLSTAVLLLGQVFIVGRRRKVAKIPYPQMYADKAQEEASFDAKKFNCAQRAHQNTLESIPIIYLTTALSAVEYPVLAASLCGLWTVSRVFYTRGYITGDPQKRLRGGFPGSIALVGLLGTSMYVVGQSVKAYLGF</sequence>
<evidence type="ECO:0000313" key="6">
    <source>
        <dbReference type="EMBL" id="KAK7022832.1"/>
    </source>
</evidence>
<dbReference type="PANTHER" id="PTHR10250:SF26">
    <property type="entry name" value="GLUTATHIONE S-TRANSFERASE 3, MITOCHONDRIAL"/>
    <property type="match status" value="1"/>
</dbReference>
<comment type="caution">
    <text evidence="6">The sequence shown here is derived from an EMBL/GenBank/DDBJ whole genome shotgun (WGS) entry which is preliminary data.</text>
</comment>
<evidence type="ECO:0000256" key="3">
    <source>
        <dbReference type="ARBA" id="ARBA00022989"/>
    </source>
</evidence>
<dbReference type="SUPFAM" id="SSF161084">
    <property type="entry name" value="MAPEG domain-like"/>
    <property type="match status" value="1"/>
</dbReference>
<keyword evidence="7" id="KW-1185">Reference proteome</keyword>
<gene>
    <name evidence="6" type="ORF">VNI00_016913</name>
</gene>
<accession>A0AAW0B9W3</accession>
<dbReference type="GO" id="GO:0016020">
    <property type="term" value="C:membrane"/>
    <property type="evidence" value="ECO:0007669"/>
    <property type="project" value="UniProtKB-SubCell"/>
</dbReference>
<dbReference type="AlphaFoldDB" id="A0AAW0B9W3"/>
<dbReference type="Gene3D" id="1.20.120.550">
    <property type="entry name" value="Membrane associated eicosanoid/glutathione metabolism-like domain"/>
    <property type="match status" value="1"/>
</dbReference>
<evidence type="ECO:0000256" key="2">
    <source>
        <dbReference type="ARBA" id="ARBA00022692"/>
    </source>
</evidence>
<reference evidence="6 7" key="1">
    <citation type="submission" date="2024-01" db="EMBL/GenBank/DDBJ databases">
        <title>A draft genome for a cacao thread blight-causing isolate of Paramarasmius palmivorus.</title>
        <authorList>
            <person name="Baruah I.K."/>
            <person name="Bukari Y."/>
            <person name="Amoako-Attah I."/>
            <person name="Meinhardt L.W."/>
            <person name="Bailey B.A."/>
            <person name="Cohen S.P."/>
        </authorList>
    </citation>
    <scope>NUCLEOTIDE SEQUENCE [LARGE SCALE GENOMIC DNA]</scope>
    <source>
        <strain evidence="6 7">GH-12</strain>
    </source>
</reference>
<keyword evidence="4 5" id="KW-0472">Membrane</keyword>
<keyword evidence="2 5" id="KW-0812">Transmembrane</keyword>
<protein>
    <recommendedName>
        <fullName evidence="8">Microsomal glutathione S-transferase 3</fullName>
    </recommendedName>
</protein>
<evidence type="ECO:0000256" key="5">
    <source>
        <dbReference type="SAM" id="Phobius"/>
    </source>
</evidence>
<dbReference type="InterPro" id="IPR001129">
    <property type="entry name" value="Membr-assoc_MAPEG"/>
</dbReference>
<feature type="transmembrane region" description="Helical" evidence="5">
    <location>
        <begin position="123"/>
        <end position="142"/>
    </location>
</feature>